<keyword evidence="3" id="KW-1185">Reference proteome</keyword>
<evidence type="ECO:0000256" key="1">
    <source>
        <dbReference type="SAM" id="SignalP"/>
    </source>
</evidence>
<dbReference type="AlphaFoldDB" id="A0AAJ8K882"/>
<dbReference type="Proteomes" id="UP000092730">
    <property type="component" value="Chromosome 3"/>
</dbReference>
<organism evidence="2 3">
    <name type="scientific">Kwoniella bestiolae CBS 10118</name>
    <dbReference type="NCBI Taxonomy" id="1296100"/>
    <lineage>
        <taxon>Eukaryota</taxon>
        <taxon>Fungi</taxon>
        <taxon>Dikarya</taxon>
        <taxon>Basidiomycota</taxon>
        <taxon>Agaricomycotina</taxon>
        <taxon>Tremellomycetes</taxon>
        <taxon>Tremellales</taxon>
        <taxon>Cryptococcaceae</taxon>
        <taxon>Kwoniella</taxon>
    </lineage>
</organism>
<dbReference type="EMBL" id="CP144543">
    <property type="protein sequence ID" value="WVW82674.1"/>
    <property type="molecule type" value="Genomic_DNA"/>
</dbReference>
<dbReference type="RefSeq" id="XP_065726002.1">
    <property type="nucleotide sequence ID" value="XM_065869930.1"/>
</dbReference>
<dbReference type="GeneID" id="30213645"/>
<evidence type="ECO:0008006" key="4">
    <source>
        <dbReference type="Google" id="ProtNLM"/>
    </source>
</evidence>
<accession>A0AAJ8K882</accession>
<reference evidence="2" key="2">
    <citation type="submission" date="2024-02" db="EMBL/GenBank/DDBJ databases">
        <title>Comparative genomics of Cryptococcus and Kwoniella reveals pathogenesis evolution and contrasting modes of karyotype evolution via chromosome fusion or intercentromeric recombination.</title>
        <authorList>
            <person name="Coelho M.A."/>
            <person name="David-Palma M."/>
            <person name="Shea T."/>
            <person name="Bowers K."/>
            <person name="McGinley-Smith S."/>
            <person name="Mohammad A.W."/>
            <person name="Gnirke A."/>
            <person name="Yurkov A.M."/>
            <person name="Nowrousian M."/>
            <person name="Sun S."/>
            <person name="Cuomo C.A."/>
            <person name="Heitman J."/>
        </authorList>
    </citation>
    <scope>NUCLEOTIDE SEQUENCE</scope>
    <source>
        <strain evidence="2">CBS 10118</strain>
    </source>
</reference>
<evidence type="ECO:0000313" key="3">
    <source>
        <dbReference type="Proteomes" id="UP000092730"/>
    </source>
</evidence>
<keyword evidence="1" id="KW-0732">Signal</keyword>
<protein>
    <recommendedName>
        <fullName evidence="4">Secreted protein</fullName>
    </recommendedName>
</protein>
<evidence type="ECO:0000313" key="2">
    <source>
        <dbReference type="EMBL" id="WVW82674.1"/>
    </source>
</evidence>
<sequence length="309" mass="34127">MISKILTVLGLASAAVLVNGAIPSDQAIGTVANFLDNYLYPRNTEVAASVNSTLFAEDVKGTVDVSTDFDGRELATEYLFGLFVNLAKDPMEPSPIGNPVSYELHAAIAQGNTVFVGVKFQFFYGALNQSFPVEIDALFNINDEFQVQEYDLIFRRWAWATDLIVPQLIPHMAKRVQNLTGFSNGTYILQQYLAQSTCNAALEHCTGVNQQYENFDQCMTFLNGLSLGQFYRLGENNLGCRYLHTPMLPFRPNVHCAHVGPSGGDMCVLRNYTEVVKAKHFPQGFVANRTEGHNPLDLDAGVGLNLEIL</sequence>
<feature type="chain" id="PRO_5042475611" description="Secreted protein" evidence="1">
    <location>
        <begin position="21"/>
        <end position="309"/>
    </location>
</feature>
<dbReference type="KEGG" id="kbi:30213645"/>
<name>A0AAJ8K882_9TREE</name>
<feature type="signal peptide" evidence="1">
    <location>
        <begin position="1"/>
        <end position="20"/>
    </location>
</feature>
<proteinExistence type="predicted"/>
<reference evidence="2" key="1">
    <citation type="submission" date="2013-07" db="EMBL/GenBank/DDBJ databases">
        <authorList>
            <consortium name="The Broad Institute Genome Sequencing Platform"/>
            <person name="Cuomo C."/>
            <person name="Litvintseva A."/>
            <person name="Chen Y."/>
            <person name="Heitman J."/>
            <person name="Sun S."/>
            <person name="Springer D."/>
            <person name="Dromer F."/>
            <person name="Young S.K."/>
            <person name="Zeng Q."/>
            <person name="Gargeya S."/>
            <person name="Fitzgerald M."/>
            <person name="Abouelleil A."/>
            <person name="Alvarado L."/>
            <person name="Berlin A.M."/>
            <person name="Chapman S.B."/>
            <person name="Dewar J."/>
            <person name="Goldberg J."/>
            <person name="Griggs A."/>
            <person name="Gujja S."/>
            <person name="Hansen M."/>
            <person name="Howarth C."/>
            <person name="Imamovic A."/>
            <person name="Larimer J."/>
            <person name="McCowan C."/>
            <person name="Murphy C."/>
            <person name="Pearson M."/>
            <person name="Priest M."/>
            <person name="Roberts A."/>
            <person name="Saif S."/>
            <person name="Shea T."/>
            <person name="Sykes S."/>
            <person name="Wortman J."/>
            <person name="Nusbaum C."/>
            <person name="Birren B."/>
        </authorList>
    </citation>
    <scope>NUCLEOTIDE SEQUENCE</scope>
    <source>
        <strain evidence="2">CBS 10118</strain>
    </source>
</reference>
<gene>
    <name evidence="2" type="ORF">I302_104685</name>
</gene>